<evidence type="ECO:0000313" key="4">
    <source>
        <dbReference type="Proteomes" id="UP000053171"/>
    </source>
</evidence>
<reference evidence="2" key="2">
    <citation type="submission" date="2016-04" db="EMBL/GenBank/DDBJ databases">
        <authorList>
            <person name="Evans L.H."/>
            <person name="Alamgir A."/>
            <person name="Owens N."/>
            <person name="Weber N.D."/>
            <person name="Virtaneva K."/>
            <person name="Barbian K."/>
            <person name="Babar A."/>
            <person name="Rosenke K."/>
        </authorList>
    </citation>
    <scope>NUCLEOTIDE SEQUENCE [LARGE SCALE GENOMIC DNA]</scope>
    <source>
        <strain evidence="2">RUTW2-3</strain>
    </source>
</reference>
<evidence type="ECO:0000313" key="2">
    <source>
        <dbReference type="EMBL" id="OAX52165.1"/>
    </source>
</evidence>
<comment type="caution">
    <text evidence="2">The sequence shown here is derived from an EMBL/GenBank/DDBJ whole genome shotgun (WGS) entry which is preliminary data.</text>
</comment>
<dbReference type="Proteomes" id="UP000092021">
    <property type="component" value="Unassembled WGS sequence"/>
</dbReference>
<dbReference type="EMBL" id="LWGZ01000534">
    <property type="protein sequence ID" value="OAX60352.1"/>
    <property type="molecule type" value="Genomic_DNA"/>
</dbReference>
<reference evidence="2 4" key="3">
    <citation type="submission" date="2016-06" db="EMBL/GenBank/DDBJ databases">
        <title>Identification of putative biosynthetic pathways for the production of bioactive secondary metabolites by the marine actinomycete Kocuria kristinae RUTW2-3.</title>
        <authorList>
            <person name="Waterworth S.C."/>
            <person name="Walmsley T.A."/>
            <person name="Matongo T."/>
            <person name="Davies-Coleman M.T."/>
            <person name="Dorrington R.A."/>
        </authorList>
    </citation>
    <scope>NUCLEOTIDE SEQUENCE [LARGE SCALE GENOMIC DNA]</scope>
    <source>
        <strain evidence="4">RuSp02-3</strain>
        <strain evidence="2">RUTW2-3</strain>
        <strain evidence="3 5">RUTW4-5</strain>
    </source>
</reference>
<evidence type="ECO:0000256" key="1">
    <source>
        <dbReference type="SAM" id="MobiDB-lite"/>
    </source>
</evidence>
<dbReference type="EMBL" id="LJBJ02000007">
    <property type="protein sequence ID" value="OAX52165.1"/>
    <property type="molecule type" value="Genomic_DNA"/>
</dbReference>
<proteinExistence type="predicted"/>
<evidence type="ECO:0000313" key="3">
    <source>
        <dbReference type="EMBL" id="OAX60352.1"/>
    </source>
</evidence>
<evidence type="ECO:0000313" key="5">
    <source>
        <dbReference type="Proteomes" id="UP000092021"/>
    </source>
</evidence>
<accession>A0A199NTM1</accession>
<dbReference type="AlphaFoldDB" id="A0A199NTM1"/>
<gene>
    <name evidence="3" type="ORF">A5N15_06135</name>
    <name evidence="2" type="ORF">AN277_0205000</name>
</gene>
<keyword evidence="4" id="KW-1185">Reference proteome</keyword>
<protein>
    <submittedName>
        <fullName evidence="2">Uncharacterized protein</fullName>
    </submittedName>
</protein>
<organism evidence="2 4">
    <name type="scientific">Rothia kristinae</name>
    <dbReference type="NCBI Taxonomy" id="37923"/>
    <lineage>
        <taxon>Bacteria</taxon>
        <taxon>Bacillati</taxon>
        <taxon>Actinomycetota</taxon>
        <taxon>Actinomycetes</taxon>
        <taxon>Micrococcales</taxon>
        <taxon>Micrococcaceae</taxon>
        <taxon>Rothia</taxon>
    </lineage>
</organism>
<reference evidence="4" key="1">
    <citation type="submission" date="2016-04" db="EMBL/GenBank/DDBJ databases">
        <authorList>
            <person name="Waterworth S."/>
            <person name="Matcher G."/>
        </authorList>
    </citation>
    <scope>NUCLEOTIDE SEQUENCE [LARGE SCALE GENOMIC DNA]</scope>
    <source>
        <strain evidence="4">RuSp02-3</strain>
    </source>
</reference>
<dbReference type="Proteomes" id="UP000053171">
    <property type="component" value="Unassembled WGS sequence"/>
</dbReference>
<feature type="region of interest" description="Disordered" evidence="1">
    <location>
        <begin position="28"/>
        <end position="64"/>
    </location>
</feature>
<name>A0A199NTM1_9MICC</name>
<sequence length="64" mass="7068">MLPVIVHPYESQLLHRLSFDIVTVRRSRRPGAGLGDDGSREGITDQSTRSLRADSGRCGACFRP</sequence>